<dbReference type="eggNOG" id="COG1196">
    <property type="taxonomic scope" value="Bacteria"/>
</dbReference>
<evidence type="ECO:0000259" key="2">
    <source>
        <dbReference type="Pfam" id="PF10145"/>
    </source>
</evidence>
<protein>
    <submittedName>
        <fullName evidence="3">Phage tail tape measure protein, TP901 family, core region</fullName>
    </submittedName>
</protein>
<dbReference type="AlphaFoldDB" id="N1ZZY1"/>
<organism evidence="3 4">
    <name type="scientific">Eubacterium plexicaudatum ASF492</name>
    <dbReference type="NCBI Taxonomy" id="1235802"/>
    <lineage>
        <taxon>Bacteria</taxon>
        <taxon>Bacillati</taxon>
        <taxon>Bacillota</taxon>
        <taxon>Clostridia</taxon>
        <taxon>Eubacteriales</taxon>
        <taxon>Eubacteriaceae</taxon>
        <taxon>Eubacterium</taxon>
    </lineage>
</organism>
<feature type="coiled-coil region" evidence="1">
    <location>
        <begin position="520"/>
        <end position="584"/>
    </location>
</feature>
<sequence length="1017" mass="111335">MNEFLIQLQAILDKETSKGNINKSIERIQNQINKLKIQAEIDPKSVLNIKKQLEWIINQPITLTNINIDQNQINKTGQQIGRNIGENINNGLSNGLKNNDKILESFKSSLSNIGMESGTIDAVANRIKNLNVEINSLKQTKNNKGILSVDISGLDKYGQAIKLTEQYNIETGKLIKSIDAVSTAQQKSNSTTDSFINKQKTAVSTLTNQINKLYKEAIDQNTSKPIKSDENLSKLKTQYNEITSAINKMALSSKESFTDENNSVKTLISNFQILVRECKNAETVATSLRSKDISTVKSQYSSKLDILITKMKSSDAYSNGFQKGADNLKSILNNSLDASGLVSFLNGLDKLEAGFKRAQASAKAFNQEQKVEIKTSGLESRLAEIQRISPEINNFKTQIGNADVTIQSLLNDLSKINTNDGFNVVKERVAAFENAAKAAGYAVTEVNLKTESLANQIDKIQLMSFGGIKNDYATQIASLSGNFRSLGLEQDAVNQKLQNVTNTYDSLKVRITQPFDETNYNEIISLNDKLQRELAESENEYKRLQASTKGYVSEQKRLNQANTIEAWNQKNSRATNEVITKNNEYIASLRDLNSQMTNMQFNKIVNGFKQSENAMRGLGKLGSSLKAQMSQAMSSLTTYFSASAAIMKLVSSTRTAVTELKEVDTFITEISKANKELTKTELKQIGNDSFGTASKYGKTATDYLSGVQEASRAGYTNAEEIAELSTAAQGAGDMTAELANQMIIATDKAYKLGGSAEELRNVLDGVNFISNNNAVNMTNLSEGMSIAGSTAASFGIGVNELTSALGTMVASTQQSGSEVARAFKAILLNIRQVSDEEEGIDADGLTKYEQACNSLGVSLKETKNGVLQLRDPMQVLKELSIEYNKLSETDIKRTNLLNSVGGKLRSTQLDALLRQWSMYENMLHQYDEGVGSMAIEAEKTARSWEGSLNRLHNTWVSTVGNVAESNAIITIINGLNNLLSVINNVTDKLGSLGTIGLGAGLFAGFKNTGERVQVYAF</sequence>
<keyword evidence="1" id="KW-0175">Coiled coil</keyword>
<comment type="caution">
    <text evidence="3">The sequence shown here is derived from an EMBL/GenBank/DDBJ whole genome shotgun (WGS) entry which is preliminary data.</text>
</comment>
<feature type="domain" description="Phage tail tape measure protein" evidence="2">
    <location>
        <begin position="692"/>
        <end position="899"/>
    </location>
</feature>
<proteinExistence type="predicted"/>
<dbReference type="HOGENOM" id="CLU_296613_0_0_9"/>
<dbReference type="STRING" id="1235802.C823_04585"/>
<reference evidence="3 4" key="1">
    <citation type="journal article" date="2014" name="Genome Announc.">
        <title>Draft genome sequences of the altered schaedler flora, a defined bacterial community from gnotobiotic mice.</title>
        <authorList>
            <person name="Wannemuehler M.J."/>
            <person name="Overstreet A.M."/>
            <person name="Ward D.V."/>
            <person name="Phillips G.J."/>
        </authorList>
    </citation>
    <scope>NUCLEOTIDE SEQUENCE [LARGE SCALE GENOMIC DNA]</scope>
    <source>
        <strain evidence="3 4">ASF492</strain>
    </source>
</reference>
<name>N1ZZY1_9FIRM</name>
<dbReference type="Pfam" id="PF10145">
    <property type="entry name" value="PhageMin_Tail"/>
    <property type="match status" value="1"/>
</dbReference>
<dbReference type="PATRIC" id="fig|1235802.3.peg.4865"/>
<gene>
    <name evidence="3" type="ORF">C823_04585</name>
</gene>
<evidence type="ECO:0000256" key="1">
    <source>
        <dbReference type="SAM" id="Coils"/>
    </source>
</evidence>
<dbReference type="InterPro" id="IPR010090">
    <property type="entry name" value="Phage_tape_meas"/>
</dbReference>
<accession>N1ZZY1</accession>
<evidence type="ECO:0000313" key="3">
    <source>
        <dbReference type="EMBL" id="EMZ21441.1"/>
    </source>
</evidence>
<dbReference type="NCBIfam" id="TIGR01760">
    <property type="entry name" value="tape_meas_TP901"/>
    <property type="match status" value="1"/>
</dbReference>
<evidence type="ECO:0000313" key="4">
    <source>
        <dbReference type="Proteomes" id="UP000012589"/>
    </source>
</evidence>
<keyword evidence="4" id="KW-1185">Reference proteome</keyword>
<dbReference type="Proteomes" id="UP000012589">
    <property type="component" value="Unassembled WGS sequence"/>
</dbReference>
<dbReference type="EMBL" id="AQFT01000133">
    <property type="protein sequence ID" value="EMZ21441.1"/>
    <property type="molecule type" value="Genomic_DNA"/>
</dbReference>
<dbReference type="OrthoDB" id="2042711at2"/>